<keyword evidence="2" id="KW-1185">Reference proteome</keyword>
<reference evidence="1 2" key="1">
    <citation type="submission" date="2024-09" db="EMBL/GenBank/DDBJ databases">
        <authorList>
            <person name="Sun Q."/>
            <person name="Mori K."/>
        </authorList>
    </citation>
    <scope>NUCLEOTIDE SEQUENCE [LARGE SCALE GENOMIC DNA]</scope>
    <source>
        <strain evidence="1 2">KCTC 23076</strain>
    </source>
</reference>
<evidence type="ECO:0000313" key="1">
    <source>
        <dbReference type="EMBL" id="MFC0677489.1"/>
    </source>
</evidence>
<accession>A0ABV6RKH6</accession>
<organism evidence="1 2">
    <name type="scientific">Lysobacter korlensis</name>
    <dbReference type="NCBI Taxonomy" id="553636"/>
    <lineage>
        <taxon>Bacteria</taxon>
        <taxon>Pseudomonadati</taxon>
        <taxon>Pseudomonadota</taxon>
        <taxon>Gammaproteobacteria</taxon>
        <taxon>Lysobacterales</taxon>
        <taxon>Lysobacteraceae</taxon>
        <taxon>Lysobacter</taxon>
    </lineage>
</organism>
<comment type="caution">
    <text evidence="1">The sequence shown here is derived from an EMBL/GenBank/DDBJ whole genome shotgun (WGS) entry which is preliminary data.</text>
</comment>
<protein>
    <submittedName>
        <fullName evidence="1">Uncharacterized protein</fullName>
    </submittedName>
</protein>
<dbReference type="RefSeq" id="WP_386666049.1">
    <property type="nucleotide sequence ID" value="NZ_JBHLTG010000001.1"/>
</dbReference>
<dbReference type="Proteomes" id="UP001589896">
    <property type="component" value="Unassembled WGS sequence"/>
</dbReference>
<dbReference type="EMBL" id="JBHLTG010000001">
    <property type="protein sequence ID" value="MFC0677489.1"/>
    <property type="molecule type" value="Genomic_DNA"/>
</dbReference>
<name>A0ABV6RKH6_9GAMM</name>
<proteinExistence type="predicted"/>
<evidence type="ECO:0000313" key="2">
    <source>
        <dbReference type="Proteomes" id="UP001589896"/>
    </source>
</evidence>
<gene>
    <name evidence="1" type="ORF">ACFFGH_06450</name>
</gene>
<sequence>MSANLYFWPGKRIEADAFSASTNLPAGIQLRCGEMYVRLFPDAATIEHVERALAALRMELAADQARRTDRVGS</sequence>